<gene>
    <name evidence="1" type="ORF">Tco_0704003</name>
</gene>
<name>A0ABQ4Y197_9ASTR</name>
<sequence>MKQVFLRKATSRSESQNCPMKNKFNMIISKSDGTQKFTDEFDELRAISGHMLGASGVQIPQNNLYNMQSLREEDGTSKLVDPPD</sequence>
<dbReference type="Proteomes" id="UP001151760">
    <property type="component" value="Unassembled WGS sequence"/>
</dbReference>
<protein>
    <submittedName>
        <fullName evidence="1">Uncharacterized protein</fullName>
    </submittedName>
</protein>
<reference evidence="1" key="2">
    <citation type="submission" date="2022-01" db="EMBL/GenBank/DDBJ databases">
        <authorList>
            <person name="Yamashiro T."/>
            <person name="Shiraishi A."/>
            <person name="Satake H."/>
            <person name="Nakayama K."/>
        </authorList>
    </citation>
    <scope>NUCLEOTIDE SEQUENCE</scope>
</reference>
<evidence type="ECO:0000313" key="2">
    <source>
        <dbReference type="Proteomes" id="UP001151760"/>
    </source>
</evidence>
<accession>A0ABQ4Y197</accession>
<dbReference type="EMBL" id="BQNB010009986">
    <property type="protein sequence ID" value="GJS71162.1"/>
    <property type="molecule type" value="Genomic_DNA"/>
</dbReference>
<proteinExistence type="predicted"/>
<keyword evidence="2" id="KW-1185">Reference proteome</keyword>
<reference evidence="1" key="1">
    <citation type="journal article" date="2022" name="Int. J. Mol. Sci.">
        <title>Draft Genome of Tanacetum Coccineum: Genomic Comparison of Closely Related Tanacetum-Family Plants.</title>
        <authorList>
            <person name="Yamashiro T."/>
            <person name="Shiraishi A."/>
            <person name="Nakayama K."/>
            <person name="Satake H."/>
        </authorList>
    </citation>
    <scope>NUCLEOTIDE SEQUENCE</scope>
</reference>
<comment type="caution">
    <text evidence="1">The sequence shown here is derived from an EMBL/GenBank/DDBJ whole genome shotgun (WGS) entry which is preliminary data.</text>
</comment>
<evidence type="ECO:0000313" key="1">
    <source>
        <dbReference type="EMBL" id="GJS71162.1"/>
    </source>
</evidence>
<organism evidence="1 2">
    <name type="scientific">Tanacetum coccineum</name>
    <dbReference type="NCBI Taxonomy" id="301880"/>
    <lineage>
        <taxon>Eukaryota</taxon>
        <taxon>Viridiplantae</taxon>
        <taxon>Streptophyta</taxon>
        <taxon>Embryophyta</taxon>
        <taxon>Tracheophyta</taxon>
        <taxon>Spermatophyta</taxon>
        <taxon>Magnoliopsida</taxon>
        <taxon>eudicotyledons</taxon>
        <taxon>Gunneridae</taxon>
        <taxon>Pentapetalae</taxon>
        <taxon>asterids</taxon>
        <taxon>campanulids</taxon>
        <taxon>Asterales</taxon>
        <taxon>Asteraceae</taxon>
        <taxon>Asteroideae</taxon>
        <taxon>Anthemideae</taxon>
        <taxon>Anthemidinae</taxon>
        <taxon>Tanacetum</taxon>
    </lineage>
</organism>